<dbReference type="InterPro" id="IPR037175">
    <property type="entry name" value="KFase_sf"/>
</dbReference>
<keyword evidence="2" id="KW-1185">Reference proteome</keyword>
<dbReference type="Proteomes" id="UP001168338">
    <property type="component" value="Unassembled WGS sequence"/>
</dbReference>
<proteinExistence type="predicted"/>
<reference evidence="1" key="1">
    <citation type="submission" date="2019-05" db="EMBL/GenBank/DDBJ databases">
        <title>Methanoculleus sp. FWC-SCC1, a methanogenic archaeon isolated from deep marine cold seep.</title>
        <authorList>
            <person name="Chen Y.-W."/>
            <person name="Chen S.-C."/>
            <person name="Teng N.-H."/>
            <person name="Lai M.-C."/>
        </authorList>
    </citation>
    <scope>NUCLEOTIDE SEQUENCE</scope>
    <source>
        <strain evidence="1">FWC-SCC1</strain>
    </source>
</reference>
<dbReference type="PANTHER" id="PTHR31118">
    <property type="entry name" value="CYCLASE-LIKE PROTEIN 2"/>
    <property type="match status" value="1"/>
</dbReference>
<sequence>MQIIDVTRPLAPGMPAIPGVTQPVFRQRDTGQYRISDVLLSTHGGTHIDAPAHYLEGGAVVDALPLDHLVGPCRVLDLGGVAGAITSEDLEGRLCGARRLLLKTGYAMADPFSPDFAHLDTDAARLLVREGVACVGIDTPSIEAIPCDGAVHRALLGSGCAIIEMLDLAAAAEGEYTLLALPLPLAGLDGSPARVVLCREEE</sequence>
<comment type="caution">
    <text evidence="1">The sequence shown here is derived from an EMBL/GenBank/DDBJ whole genome shotgun (WGS) entry which is preliminary data.</text>
</comment>
<gene>
    <name evidence="1" type="ORF">FGU65_14335</name>
</gene>
<protein>
    <submittedName>
        <fullName evidence="1">Cyclase family protein</fullName>
    </submittedName>
</protein>
<organism evidence="1 2">
    <name type="scientific">Methanoculleus frigidifontis</name>
    <dbReference type="NCBI Taxonomy" id="2584085"/>
    <lineage>
        <taxon>Archaea</taxon>
        <taxon>Methanobacteriati</taxon>
        <taxon>Methanobacteriota</taxon>
        <taxon>Stenosarchaea group</taxon>
        <taxon>Methanomicrobia</taxon>
        <taxon>Methanomicrobiales</taxon>
        <taxon>Methanomicrobiaceae</taxon>
        <taxon>Methanoculleus</taxon>
    </lineage>
</organism>
<evidence type="ECO:0000313" key="2">
    <source>
        <dbReference type="Proteomes" id="UP001168338"/>
    </source>
</evidence>
<dbReference type="RefSeq" id="WP_301665251.1">
    <property type="nucleotide sequence ID" value="NZ_VCYH01000013.1"/>
</dbReference>
<name>A0ABT8MDW2_9EURY</name>
<dbReference type="Pfam" id="PF04199">
    <property type="entry name" value="Cyclase"/>
    <property type="match status" value="1"/>
</dbReference>
<dbReference type="PANTHER" id="PTHR31118:SF12">
    <property type="entry name" value="CYCLASE-LIKE PROTEIN 2"/>
    <property type="match status" value="1"/>
</dbReference>
<evidence type="ECO:0000313" key="1">
    <source>
        <dbReference type="EMBL" id="MDN7026045.1"/>
    </source>
</evidence>
<accession>A0ABT8MDW2</accession>
<dbReference type="SUPFAM" id="SSF102198">
    <property type="entry name" value="Putative cyclase"/>
    <property type="match status" value="1"/>
</dbReference>
<dbReference type="Gene3D" id="3.50.30.50">
    <property type="entry name" value="Putative cyclase"/>
    <property type="match status" value="1"/>
</dbReference>
<dbReference type="InterPro" id="IPR007325">
    <property type="entry name" value="KFase/CYL"/>
</dbReference>
<dbReference type="EMBL" id="VCYH01000013">
    <property type="protein sequence ID" value="MDN7026045.1"/>
    <property type="molecule type" value="Genomic_DNA"/>
</dbReference>